<protein>
    <submittedName>
        <fullName evidence="2">Uncharacterized protein</fullName>
    </submittedName>
</protein>
<evidence type="ECO:0000313" key="2">
    <source>
        <dbReference type="EMBL" id="SCM71711.1"/>
    </source>
</evidence>
<feature type="region of interest" description="Disordered" evidence="1">
    <location>
        <begin position="65"/>
        <end position="92"/>
    </location>
</feature>
<name>A0A212L2D0_9BACT</name>
<gene>
    <name evidence="2" type="ORF">KL86DES1_20149</name>
</gene>
<organism evidence="2">
    <name type="scientific">uncultured Desulfovibrio sp</name>
    <dbReference type="NCBI Taxonomy" id="167968"/>
    <lineage>
        <taxon>Bacteria</taxon>
        <taxon>Pseudomonadati</taxon>
        <taxon>Thermodesulfobacteriota</taxon>
        <taxon>Desulfovibrionia</taxon>
        <taxon>Desulfovibrionales</taxon>
        <taxon>Desulfovibrionaceae</taxon>
        <taxon>Desulfovibrio</taxon>
        <taxon>environmental samples</taxon>
    </lineage>
</organism>
<sequence>MADCFEPDCPCQLSRSPITGLAQSPIAGLSRSPITGLSQSPITGLARSPIAGLAQSPIAGLARPRFKAQTHDSQAQHPGQAPKFKSPAPSPVSGFSTTPYVTRLFPLGTMSVFLPPFRFRPLHTTRYNTLSPGTDSPLFFQ</sequence>
<proteinExistence type="predicted"/>
<accession>A0A212L2D0</accession>
<dbReference type="AlphaFoldDB" id="A0A212L2D0"/>
<evidence type="ECO:0000256" key="1">
    <source>
        <dbReference type="SAM" id="MobiDB-lite"/>
    </source>
</evidence>
<dbReference type="EMBL" id="FMJC01000002">
    <property type="protein sequence ID" value="SCM71711.1"/>
    <property type="molecule type" value="Genomic_DNA"/>
</dbReference>
<reference evidence="2" key="1">
    <citation type="submission" date="2016-08" db="EMBL/GenBank/DDBJ databases">
        <authorList>
            <person name="Seilhamer J.J."/>
        </authorList>
    </citation>
    <scope>NUCLEOTIDE SEQUENCE</scope>
    <source>
        <strain evidence="2">86-1</strain>
    </source>
</reference>